<evidence type="ECO:0000256" key="2">
    <source>
        <dbReference type="ARBA" id="ARBA00022723"/>
    </source>
</evidence>
<keyword evidence="7" id="KW-1185">Reference proteome</keyword>
<sequence>MVEKLDTLSELEGGCVCGAVRFTATALPLRITICHCTWCQRRTGTAFGTECVFPVEQVRVEGGPLRSYRHISDISGRWIEQDFCSSCGSNIGLRLEALSDIRSISIGCFDSHAWMDGAEIPVRHVFTRSKLPLSEIPDNVEAYEMHFRS</sequence>
<evidence type="ECO:0000256" key="1">
    <source>
        <dbReference type="ARBA" id="ARBA00005495"/>
    </source>
</evidence>
<evidence type="ECO:0000313" key="6">
    <source>
        <dbReference type="EMBL" id="MBE9028249.1"/>
    </source>
</evidence>
<organism evidence="6 7">
    <name type="scientific">Romeriopsis navalis LEGE 11480</name>
    <dbReference type="NCBI Taxonomy" id="2777977"/>
    <lineage>
        <taxon>Bacteria</taxon>
        <taxon>Bacillati</taxon>
        <taxon>Cyanobacteriota</taxon>
        <taxon>Cyanophyceae</taxon>
        <taxon>Leptolyngbyales</taxon>
        <taxon>Leptolyngbyaceae</taxon>
        <taxon>Romeriopsis</taxon>
        <taxon>Romeriopsis navalis</taxon>
    </lineage>
</organism>
<evidence type="ECO:0000259" key="5">
    <source>
        <dbReference type="PROSITE" id="PS51891"/>
    </source>
</evidence>
<keyword evidence="2" id="KW-0479">Metal-binding</keyword>
<reference evidence="6" key="1">
    <citation type="submission" date="2020-10" db="EMBL/GenBank/DDBJ databases">
        <authorList>
            <person name="Castelo-Branco R."/>
            <person name="Eusebio N."/>
            <person name="Adriana R."/>
            <person name="Vieira A."/>
            <person name="Brugerolle De Fraissinette N."/>
            <person name="Rezende De Castro R."/>
            <person name="Schneider M.P."/>
            <person name="Vasconcelos V."/>
            <person name="Leao P.N."/>
        </authorList>
    </citation>
    <scope>NUCLEOTIDE SEQUENCE</scope>
    <source>
        <strain evidence="6">LEGE 11480</strain>
    </source>
</reference>
<evidence type="ECO:0000256" key="4">
    <source>
        <dbReference type="ARBA" id="ARBA00023239"/>
    </source>
</evidence>
<dbReference type="PANTHER" id="PTHR33337:SF40">
    <property type="entry name" value="CENP-V_GFA DOMAIN-CONTAINING PROTEIN-RELATED"/>
    <property type="match status" value="1"/>
</dbReference>
<dbReference type="PROSITE" id="PS51891">
    <property type="entry name" value="CENP_V_GFA"/>
    <property type="match status" value="1"/>
</dbReference>
<dbReference type="Gene3D" id="3.90.1590.10">
    <property type="entry name" value="glutathione-dependent formaldehyde- activating enzyme (gfa)"/>
    <property type="match status" value="1"/>
</dbReference>
<keyword evidence="3" id="KW-0862">Zinc</keyword>
<protein>
    <submittedName>
        <fullName evidence="6">GFA family protein</fullName>
    </submittedName>
</protein>
<proteinExistence type="inferred from homology"/>
<dbReference type="AlphaFoldDB" id="A0A928Z184"/>
<dbReference type="Proteomes" id="UP000625316">
    <property type="component" value="Unassembled WGS sequence"/>
</dbReference>
<dbReference type="RefSeq" id="WP_405127609.1">
    <property type="nucleotide sequence ID" value="NZ_JADEXQ010000001.1"/>
</dbReference>
<gene>
    <name evidence="6" type="ORF">IQ266_00580</name>
</gene>
<dbReference type="GO" id="GO:0016846">
    <property type="term" value="F:carbon-sulfur lyase activity"/>
    <property type="evidence" value="ECO:0007669"/>
    <property type="project" value="InterPro"/>
</dbReference>
<comment type="similarity">
    <text evidence="1">Belongs to the Gfa family.</text>
</comment>
<accession>A0A928Z184</accession>
<dbReference type="EMBL" id="JADEXQ010000001">
    <property type="protein sequence ID" value="MBE9028249.1"/>
    <property type="molecule type" value="Genomic_DNA"/>
</dbReference>
<feature type="domain" description="CENP-V/GFA" evidence="5">
    <location>
        <begin position="11"/>
        <end position="144"/>
    </location>
</feature>
<dbReference type="InterPro" id="IPR011057">
    <property type="entry name" value="Mss4-like_sf"/>
</dbReference>
<dbReference type="SUPFAM" id="SSF51316">
    <property type="entry name" value="Mss4-like"/>
    <property type="match status" value="1"/>
</dbReference>
<dbReference type="GO" id="GO:0046872">
    <property type="term" value="F:metal ion binding"/>
    <property type="evidence" value="ECO:0007669"/>
    <property type="project" value="UniProtKB-KW"/>
</dbReference>
<dbReference type="InterPro" id="IPR006913">
    <property type="entry name" value="CENP-V/GFA"/>
</dbReference>
<name>A0A928Z184_9CYAN</name>
<evidence type="ECO:0000256" key="3">
    <source>
        <dbReference type="ARBA" id="ARBA00022833"/>
    </source>
</evidence>
<comment type="caution">
    <text evidence="6">The sequence shown here is derived from an EMBL/GenBank/DDBJ whole genome shotgun (WGS) entry which is preliminary data.</text>
</comment>
<keyword evidence="4" id="KW-0456">Lyase</keyword>
<dbReference type="PANTHER" id="PTHR33337">
    <property type="entry name" value="GFA DOMAIN-CONTAINING PROTEIN"/>
    <property type="match status" value="1"/>
</dbReference>
<evidence type="ECO:0000313" key="7">
    <source>
        <dbReference type="Proteomes" id="UP000625316"/>
    </source>
</evidence>
<dbReference type="Pfam" id="PF04828">
    <property type="entry name" value="GFA"/>
    <property type="match status" value="1"/>
</dbReference>